<dbReference type="eggNOG" id="COG2161">
    <property type="taxonomic scope" value="Bacteria"/>
</dbReference>
<dbReference type="SUPFAM" id="SSF143120">
    <property type="entry name" value="YefM-like"/>
    <property type="match status" value="1"/>
</dbReference>
<accession>F4QHM2</accession>
<dbReference type="Gene3D" id="3.40.1620.10">
    <property type="entry name" value="YefM-like domain"/>
    <property type="match status" value="1"/>
</dbReference>
<organism evidence="3 4">
    <name type="scientific">Asticcacaulis biprosthecium C19</name>
    <dbReference type="NCBI Taxonomy" id="715226"/>
    <lineage>
        <taxon>Bacteria</taxon>
        <taxon>Pseudomonadati</taxon>
        <taxon>Pseudomonadota</taxon>
        <taxon>Alphaproteobacteria</taxon>
        <taxon>Caulobacterales</taxon>
        <taxon>Caulobacteraceae</taxon>
        <taxon>Asticcacaulis</taxon>
    </lineage>
</organism>
<dbReference type="Proteomes" id="UP000006512">
    <property type="component" value="Unassembled WGS sequence"/>
</dbReference>
<comment type="similarity">
    <text evidence="1 2">Belongs to the phD/YefM antitoxin family.</text>
</comment>
<reference evidence="4" key="1">
    <citation type="submission" date="2011-03" db="EMBL/GenBank/DDBJ databases">
        <title>Draft genome sequence of Brevundimonas diminuta.</title>
        <authorList>
            <person name="Brown P.J.B."/>
            <person name="Buechlein A."/>
            <person name="Hemmerich C."/>
            <person name="Brun Y.V."/>
        </authorList>
    </citation>
    <scope>NUCLEOTIDE SEQUENCE [LARGE SCALE GENOMIC DNA]</scope>
    <source>
        <strain evidence="4">C19</strain>
    </source>
</reference>
<dbReference type="AlphaFoldDB" id="F4QHM2"/>
<dbReference type="NCBIfam" id="TIGR01552">
    <property type="entry name" value="phd_fam"/>
    <property type="match status" value="1"/>
</dbReference>
<dbReference type="STRING" id="715226.ABI_11960"/>
<keyword evidence="4" id="KW-1185">Reference proteome</keyword>
<dbReference type="Pfam" id="PF02604">
    <property type="entry name" value="PhdYeFM_antitox"/>
    <property type="match status" value="1"/>
</dbReference>
<proteinExistence type="inferred from homology"/>
<dbReference type="RefSeq" id="WP_006271940.1">
    <property type="nucleotide sequence ID" value="NZ_GL883077.1"/>
</dbReference>
<sequence>MDITRDIQPMTTFRNHSAEFLAHIRETGRAMVLTVNGRAAAVLQDAESYQRLLDLAAAASAEEGIRQGLEDAAAGRSRPAEDVFSELRAQYDISR</sequence>
<dbReference type="HOGENOM" id="CLU_166037_3_0_5"/>
<name>F4QHM2_9CAUL</name>
<protein>
    <recommendedName>
        <fullName evidence="2">Antitoxin</fullName>
    </recommendedName>
</protein>
<evidence type="ECO:0000313" key="4">
    <source>
        <dbReference type="Proteomes" id="UP000006512"/>
    </source>
</evidence>
<comment type="function">
    <text evidence="2">Antitoxin component of a type II toxin-antitoxin (TA) system.</text>
</comment>
<dbReference type="InterPro" id="IPR006442">
    <property type="entry name" value="Antitoxin_Phd/YefM"/>
</dbReference>
<gene>
    <name evidence="3" type="ORF">ABI_11960</name>
</gene>
<dbReference type="EMBL" id="GL883077">
    <property type="protein sequence ID" value="EGF92759.1"/>
    <property type="molecule type" value="Genomic_DNA"/>
</dbReference>
<evidence type="ECO:0000256" key="1">
    <source>
        <dbReference type="ARBA" id="ARBA00009981"/>
    </source>
</evidence>
<dbReference type="InterPro" id="IPR036165">
    <property type="entry name" value="YefM-like_sf"/>
</dbReference>
<dbReference type="OrthoDB" id="7069202at2"/>
<evidence type="ECO:0000256" key="2">
    <source>
        <dbReference type="RuleBase" id="RU362080"/>
    </source>
</evidence>
<evidence type="ECO:0000313" key="3">
    <source>
        <dbReference type="EMBL" id="EGF92759.1"/>
    </source>
</evidence>